<gene>
    <name evidence="2" type="ORF">SAMEA2259716_03670</name>
</gene>
<dbReference type="Proteomes" id="UP000190074">
    <property type="component" value="Unassembled WGS sequence"/>
</dbReference>
<feature type="transmembrane region" description="Helical" evidence="1">
    <location>
        <begin position="6"/>
        <end position="28"/>
    </location>
</feature>
<proteinExistence type="predicted"/>
<name>A0A1T9U971_9MYCO</name>
<evidence type="ECO:0000256" key="1">
    <source>
        <dbReference type="SAM" id="Phobius"/>
    </source>
</evidence>
<accession>A0A1T9U971</accession>
<sequence>MSGLSYAFAVLVGVVEVALLIWSLSAAARHTHRHRYRPVPSPSTAAASSGRRLAWHPAGTHEQILARLRLAGRIDTATYQARMADLVRGAQ</sequence>
<dbReference type="EMBL" id="FVGW01000007">
    <property type="protein sequence ID" value="SKM35217.1"/>
    <property type="molecule type" value="Genomic_DNA"/>
</dbReference>
<dbReference type="RefSeq" id="WP_005069022.1">
    <property type="nucleotide sequence ID" value="NZ_CP021122.1"/>
</dbReference>
<organism evidence="2 3">
    <name type="scientific">Mycobacteroides abscessus subsp. massiliense</name>
    <dbReference type="NCBI Taxonomy" id="1962118"/>
    <lineage>
        <taxon>Bacteria</taxon>
        <taxon>Bacillati</taxon>
        <taxon>Actinomycetota</taxon>
        <taxon>Actinomycetes</taxon>
        <taxon>Mycobacteriales</taxon>
        <taxon>Mycobacteriaceae</taxon>
        <taxon>Mycobacteroides</taxon>
        <taxon>Mycobacteroides abscessus</taxon>
    </lineage>
</organism>
<evidence type="ECO:0008006" key="4">
    <source>
        <dbReference type="Google" id="ProtNLM"/>
    </source>
</evidence>
<keyword evidence="1" id="KW-1133">Transmembrane helix</keyword>
<evidence type="ECO:0000313" key="3">
    <source>
        <dbReference type="Proteomes" id="UP000190074"/>
    </source>
</evidence>
<keyword evidence="1" id="KW-0472">Membrane</keyword>
<reference evidence="2 3" key="1">
    <citation type="submission" date="2016-11" db="EMBL/GenBank/DDBJ databases">
        <authorList>
            <consortium name="Pathogen Informatics"/>
        </authorList>
    </citation>
    <scope>NUCLEOTIDE SEQUENCE [LARGE SCALE GENOMIC DNA]</scope>
    <source>
        <strain evidence="2 3">911</strain>
    </source>
</reference>
<keyword evidence="1" id="KW-0812">Transmembrane</keyword>
<dbReference type="AlphaFoldDB" id="A0A1T9U971"/>
<evidence type="ECO:0000313" key="2">
    <source>
        <dbReference type="EMBL" id="SKM35217.1"/>
    </source>
</evidence>
<protein>
    <recommendedName>
        <fullName evidence="4">SHOCT domain-containing protein</fullName>
    </recommendedName>
</protein>